<comment type="caution">
    <text evidence="2">The sequence shown here is derived from an EMBL/GenBank/DDBJ whole genome shotgun (WGS) entry which is preliminary data.</text>
</comment>
<dbReference type="EMBL" id="JBAMIC010000010">
    <property type="protein sequence ID" value="KAK7103007.1"/>
    <property type="molecule type" value="Genomic_DNA"/>
</dbReference>
<accession>A0AAN9GCC1</accession>
<dbReference type="PANTHER" id="PTHR48465">
    <property type="entry name" value="PROTEIN SSUH2 HOMOLOG"/>
    <property type="match status" value="1"/>
</dbReference>
<proteinExistence type="predicted"/>
<dbReference type="PANTHER" id="PTHR48465:SF1">
    <property type="entry name" value="PROTEIN SSUH2 HOMOLOG"/>
    <property type="match status" value="1"/>
</dbReference>
<evidence type="ECO:0008006" key="4">
    <source>
        <dbReference type="Google" id="ProtNLM"/>
    </source>
</evidence>
<protein>
    <recommendedName>
        <fullName evidence="4">Protein SSUH2 homolog</fullName>
    </recommendedName>
</protein>
<keyword evidence="3" id="KW-1185">Reference proteome</keyword>
<reference evidence="2 3" key="1">
    <citation type="submission" date="2024-02" db="EMBL/GenBank/DDBJ databases">
        <title>Chromosome-scale genome assembly of the rough periwinkle Littorina saxatilis.</title>
        <authorList>
            <person name="De Jode A."/>
            <person name="Faria R."/>
            <person name="Formenti G."/>
            <person name="Sims Y."/>
            <person name="Smith T.P."/>
            <person name="Tracey A."/>
            <person name="Wood J.M.D."/>
            <person name="Zagrodzka Z.B."/>
            <person name="Johannesson K."/>
            <person name="Butlin R.K."/>
            <person name="Leder E.H."/>
        </authorList>
    </citation>
    <scope>NUCLEOTIDE SEQUENCE [LARGE SCALE GENOMIC DNA]</scope>
    <source>
        <strain evidence="2">Snail1</strain>
        <tissue evidence="2">Muscle</tissue>
    </source>
</reference>
<sequence>MATGGGMMPGAPNQPAQPWRPGQGGPPPNTNDGDSEGDSGDEGPSEPQKFNDVNIPNYGNMGPVGQMSMLPPPPPPPAPSGPPPDMRFTEISVMGESDCRDAIIQFQSEHCCYGSAAAKEMVFSSCVPMTALHYTLETYAEARSTGYKSKPYRGEFVDGPENGQPPPPWAVPCEADQLFKNQVKLFEVPHTSFVKQCHGCRGRGWNQCRRCHGRGRVRCGACNGRGRKQVCDHEGNMHWHDCHSCQGGVRRCHQCGGDGRVTCRTCEGFGQLRAYVELKVEYKNHNDDYILEQTDMPDELIRDVGGKPVFEQTMPQVWPIMAYPVAEVNSNSQNLVEHHRRSFNDERKLMQRQILRAVPVTEVKWDWKDNKGRRFWAYGNERRVYCPDYPQQCCWGCEIL</sequence>
<evidence type="ECO:0000313" key="2">
    <source>
        <dbReference type="EMBL" id="KAK7103007.1"/>
    </source>
</evidence>
<feature type="compositionally biased region" description="Low complexity" evidence="1">
    <location>
        <begin position="9"/>
        <end position="21"/>
    </location>
</feature>
<feature type="compositionally biased region" description="Pro residues" evidence="1">
    <location>
        <begin position="70"/>
        <end position="85"/>
    </location>
</feature>
<name>A0AAN9GCC1_9CAEN</name>
<feature type="compositionally biased region" description="Acidic residues" evidence="1">
    <location>
        <begin position="33"/>
        <end position="44"/>
    </location>
</feature>
<organism evidence="2 3">
    <name type="scientific">Littorina saxatilis</name>
    <dbReference type="NCBI Taxonomy" id="31220"/>
    <lineage>
        <taxon>Eukaryota</taxon>
        <taxon>Metazoa</taxon>
        <taxon>Spiralia</taxon>
        <taxon>Lophotrochozoa</taxon>
        <taxon>Mollusca</taxon>
        <taxon>Gastropoda</taxon>
        <taxon>Caenogastropoda</taxon>
        <taxon>Littorinimorpha</taxon>
        <taxon>Littorinoidea</taxon>
        <taxon>Littorinidae</taxon>
        <taxon>Littorina</taxon>
    </lineage>
</organism>
<gene>
    <name evidence="2" type="ORF">V1264_021146</name>
</gene>
<evidence type="ECO:0000313" key="3">
    <source>
        <dbReference type="Proteomes" id="UP001374579"/>
    </source>
</evidence>
<dbReference type="InterPro" id="IPR052789">
    <property type="entry name" value="SSUH2_homolog"/>
</dbReference>
<dbReference type="Proteomes" id="UP001374579">
    <property type="component" value="Unassembled WGS sequence"/>
</dbReference>
<evidence type="ECO:0000256" key="1">
    <source>
        <dbReference type="SAM" id="MobiDB-lite"/>
    </source>
</evidence>
<dbReference type="AlphaFoldDB" id="A0AAN9GCC1"/>
<feature type="region of interest" description="Disordered" evidence="1">
    <location>
        <begin position="1"/>
        <end position="88"/>
    </location>
</feature>